<dbReference type="PANTHER" id="PTHR48098">
    <property type="entry name" value="ENTEROCHELIN ESTERASE-RELATED"/>
    <property type="match status" value="1"/>
</dbReference>
<dbReference type="STRING" id="474960.SAMN05216180_2971"/>
<accession>A0A1H8ED78</accession>
<reference evidence="1 2" key="1">
    <citation type="submission" date="2016-10" db="EMBL/GenBank/DDBJ databases">
        <authorList>
            <person name="de Groot N.N."/>
        </authorList>
    </citation>
    <scope>NUCLEOTIDE SEQUENCE [LARGE SCALE GENOMIC DNA]</scope>
    <source>
        <strain evidence="1 2">CGMCC 1.5070</strain>
    </source>
</reference>
<dbReference type="Proteomes" id="UP000199158">
    <property type="component" value="Unassembled WGS sequence"/>
</dbReference>
<keyword evidence="2" id="KW-1185">Reference proteome</keyword>
<dbReference type="InterPro" id="IPR000801">
    <property type="entry name" value="Esterase-like"/>
</dbReference>
<keyword evidence="1" id="KW-0378">Hydrolase</keyword>
<organism evidence="1 2">
    <name type="scientific">Hydrogenoanaerobacterium saccharovorans</name>
    <dbReference type="NCBI Taxonomy" id="474960"/>
    <lineage>
        <taxon>Bacteria</taxon>
        <taxon>Bacillati</taxon>
        <taxon>Bacillota</taxon>
        <taxon>Clostridia</taxon>
        <taxon>Eubacteriales</taxon>
        <taxon>Oscillospiraceae</taxon>
        <taxon>Hydrogenoanaerobacterium</taxon>
    </lineage>
</organism>
<dbReference type="GO" id="GO:0016747">
    <property type="term" value="F:acyltransferase activity, transferring groups other than amino-acyl groups"/>
    <property type="evidence" value="ECO:0007669"/>
    <property type="project" value="TreeGrafter"/>
</dbReference>
<dbReference type="InterPro" id="IPR050583">
    <property type="entry name" value="Mycobacterial_A85_antigen"/>
</dbReference>
<proteinExistence type="predicted"/>
<sequence length="250" mass="28033">MAFLRCDFSSKTLQMATSAQIILPDEGNLAEAPVVYLLHGLSDNCTGWQRYTAVERYARQYGVAVVMPEVQRSFYTDMRQGLPYFTYISSELPQICARMFGLRGKTYVMGLSMGGYGALKCALRSPARYAGVAAFSSVADLAEYVQSSKDNSALEHEFAALFGSDLQPNEQEDLFSLAEKCAGRSDLPPFFLTCGEQDALAEMNKRLEAHLNRLGYLLRFEWAPGAHDWAFWDSSVQKAFHYFFGIKKEP</sequence>
<dbReference type="SUPFAM" id="SSF53474">
    <property type="entry name" value="alpha/beta-Hydrolases"/>
    <property type="match status" value="1"/>
</dbReference>
<dbReference type="Gene3D" id="3.40.50.1820">
    <property type="entry name" value="alpha/beta hydrolase"/>
    <property type="match status" value="1"/>
</dbReference>
<dbReference type="PANTHER" id="PTHR48098:SF1">
    <property type="entry name" value="DIACYLGLYCEROL ACYLTRANSFERASE_MYCOLYLTRANSFERASE AG85A"/>
    <property type="match status" value="1"/>
</dbReference>
<dbReference type="OrthoDB" id="9803578at2"/>
<dbReference type="GO" id="GO:0016787">
    <property type="term" value="F:hydrolase activity"/>
    <property type="evidence" value="ECO:0007669"/>
    <property type="project" value="UniProtKB-KW"/>
</dbReference>
<dbReference type="Pfam" id="PF00756">
    <property type="entry name" value="Esterase"/>
    <property type="match status" value="1"/>
</dbReference>
<evidence type="ECO:0000313" key="2">
    <source>
        <dbReference type="Proteomes" id="UP000199158"/>
    </source>
</evidence>
<evidence type="ECO:0000313" key="1">
    <source>
        <dbReference type="EMBL" id="SEN17074.1"/>
    </source>
</evidence>
<dbReference type="RefSeq" id="WP_092756601.1">
    <property type="nucleotide sequence ID" value="NZ_FOCG01000006.1"/>
</dbReference>
<name>A0A1H8ED78_9FIRM</name>
<dbReference type="AlphaFoldDB" id="A0A1H8ED78"/>
<gene>
    <name evidence="1" type="ORF">SAMN05216180_2971</name>
</gene>
<dbReference type="EMBL" id="FOCG01000006">
    <property type="protein sequence ID" value="SEN17074.1"/>
    <property type="molecule type" value="Genomic_DNA"/>
</dbReference>
<dbReference type="InterPro" id="IPR029058">
    <property type="entry name" value="AB_hydrolase_fold"/>
</dbReference>
<protein>
    <submittedName>
        <fullName evidence="1">S-formylglutathione hydrolase FrmB</fullName>
    </submittedName>
</protein>